<dbReference type="SUPFAM" id="SSF56672">
    <property type="entry name" value="DNA/RNA polymerases"/>
    <property type="match status" value="1"/>
</dbReference>
<dbReference type="InterPro" id="IPR012337">
    <property type="entry name" value="RNaseH-like_sf"/>
</dbReference>
<dbReference type="RefSeq" id="XP_056691854.1">
    <property type="nucleotide sequence ID" value="XM_056835876.1"/>
</dbReference>
<dbReference type="PROSITE" id="PS50994">
    <property type="entry name" value="INTEGRASE"/>
    <property type="match status" value="1"/>
</dbReference>
<organism evidence="5 6">
    <name type="scientific">Spinacia oleracea</name>
    <name type="common">Spinach</name>
    <dbReference type="NCBI Taxonomy" id="3562"/>
    <lineage>
        <taxon>Eukaryota</taxon>
        <taxon>Viridiplantae</taxon>
        <taxon>Streptophyta</taxon>
        <taxon>Embryophyta</taxon>
        <taxon>Tracheophyta</taxon>
        <taxon>Spermatophyta</taxon>
        <taxon>Magnoliopsida</taxon>
        <taxon>eudicotyledons</taxon>
        <taxon>Gunneridae</taxon>
        <taxon>Pentapetalae</taxon>
        <taxon>Caryophyllales</taxon>
        <taxon>Chenopodiaceae</taxon>
        <taxon>Chenopodioideae</taxon>
        <taxon>Anserineae</taxon>
        <taxon>Spinacia</taxon>
    </lineage>
</organism>
<dbReference type="Pfam" id="PF00665">
    <property type="entry name" value="rve"/>
    <property type="match status" value="1"/>
</dbReference>
<dbReference type="InterPro" id="IPR039537">
    <property type="entry name" value="Retrotran_Ty1/copia-like"/>
</dbReference>
<keyword evidence="2" id="KW-0378">Hydrolase</keyword>
<dbReference type="InterPro" id="IPR036397">
    <property type="entry name" value="RNaseH_sf"/>
</dbReference>
<dbReference type="GeneID" id="130467375"/>
<reference evidence="6" key="2">
    <citation type="submission" date="2025-08" db="UniProtKB">
        <authorList>
            <consortium name="RefSeq"/>
        </authorList>
    </citation>
    <scope>IDENTIFICATION</scope>
    <source>
        <tissue evidence="6">Leaf</tissue>
    </source>
</reference>
<evidence type="ECO:0000313" key="6">
    <source>
        <dbReference type="RefSeq" id="XP_056691854.1"/>
    </source>
</evidence>
<dbReference type="InterPro" id="IPR057670">
    <property type="entry name" value="SH3_retrovirus"/>
</dbReference>
<dbReference type="Proteomes" id="UP000813463">
    <property type="component" value="Chromosome 2"/>
</dbReference>
<dbReference type="SUPFAM" id="SSF53098">
    <property type="entry name" value="Ribonuclease H-like"/>
    <property type="match status" value="1"/>
</dbReference>
<name>A0ABM3R8B3_SPIOL</name>
<reference evidence="5" key="1">
    <citation type="journal article" date="2021" name="Nat. Commun.">
        <title>Genomic analyses provide insights into spinach domestication and the genetic basis of agronomic traits.</title>
        <authorList>
            <person name="Cai X."/>
            <person name="Sun X."/>
            <person name="Xu C."/>
            <person name="Sun H."/>
            <person name="Wang X."/>
            <person name="Ge C."/>
            <person name="Zhang Z."/>
            <person name="Wang Q."/>
            <person name="Fei Z."/>
            <person name="Jiao C."/>
            <person name="Wang Q."/>
        </authorList>
    </citation>
    <scope>NUCLEOTIDE SEQUENCE [LARGE SCALE GENOMIC DNA]</scope>
    <source>
        <strain evidence="5">cv. Varoflay</strain>
    </source>
</reference>
<proteinExistence type="predicted"/>
<dbReference type="InterPro" id="IPR025724">
    <property type="entry name" value="GAG-pre-integrase_dom"/>
</dbReference>
<dbReference type="Pfam" id="PF07727">
    <property type="entry name" value="RVT_2"/>
    <property type="match status" value="1"/>
</dbReference>
<dbReference type="PANTHER" id="PTHR42648:SF21">
    <property type="entry name" value="CYSTEINE-RICH RLK (RECEPTOR-LIKE PROTEIN KINASE) 8"/>
    <property type="match status" value="1"/>
</dbReference>
<dbReference type="InterPro" id="IPR001584">
    <property type="entry name" value="Integrase_cat-core"/>
</dbReference>
<evidence type="ECO:0000313" key="5">
    <source>
        <dbReference type="Proteomes" id="UP000813463"/>
    </source>
</evidence>
<evidence type="ECO:0000259" key="4">
    <source>
        <dbReference type="PROSITE" id="PS50994"/>
    </source>
</evidence>
<dbReference type="InterPro" id="IPR013103">
    <property type="entry name" value="RVT_2"/>
</dbReference>
<protein>
    <recommendedName>
        <fullName evidence="4">Integrase catalytic domain-containing protein</fullName>
    </recommendedName>
</protein>
<keyword evidence="1" id="KW-0479">Metal-binding</keyword>
<sequence>MHSLLSISQFCDKGNSVSFTSENCRIINNDSKKVILEGTRKGNTYTVDLNKVPRNNLTCLSVIEEDPLLWHKRFGHASFSLLDKLRSKELVRGLPSIKFLKDKVCEACAKGKHVRSSFKPKNIVSTTKPLELIHMDLCGPMRIQGRSGKRYVLVIVDDYSRFTWVIFLTSKDETFDEFVAFAKKIQRTTGYQLIHIRSDHGTEFENHKFTEYCKEQGMDHNFSAPRTPQQNGVVERKNRTLEDMARTMLIASSLPRNFWAEAVNTACYIVNRVMIRTLLNKTPYELLKGTTPNISYFRAFGCKCFVHNNGKRNLGKFDDRSDEAVFLGYASNSKAYRVYNKRSMSVEESVHIIFDETNNVNEVQEQENFDIGLIRLTDNDEEDSPAEPHKKDQGIPVQGEQAENQEPRNHTEALEDADWITAMQEELNELEAIRILIAFAAFMGFKLYQMDVKCAFLNGFLEEDVYVEQPPGFENPEFPNHIYKLDKALYGLKQAPRSWYDRLSKFLLQNDFKRGRIDKTLFLKSKRADLLVVQIYVDDILFGATNEILCKEFANLMSSEFEMSMMGELNFFLGLQIKQTKEGIMIHQQKYVKELLKKYEMETAKVNHTPMGTTTRLDEDPRGTSVNQTRYRGMIGSLLYLTASRPDISFSVGLCARFQSNPKESHMTAVKRILRYLKGTDDLCLFYPRSGTFDLRGYADADYAGDLVNRKSTSAEAEYVAAAACCSQILWIKQQLRDFGIIYDCVPIYCDNTSAICISKDPVHHSRVKHIHIRHHFLKDNVEKGLIKLDFCQTENQIADILTKPLSREKHEKMRLELGMIKLR</sequence>
<accession>A0ABM3R8B3</accession>
<evidence type="ECO:0000256" key="2">
    <source>
        <dbReference type="ARBA" id="ARBA00022801"/>
    </source>
</evidence>
<feature type="domain" description="Integrase catalytic" evidence="4">
    <location>
        <begin position="125"/>
        <end position="291"/>
    </location>
</feature>
<dbReference type="Pfam" id="PF25597">
    <property type="entry name" value="SH3_retrovirus"/>
    <property type="match status" value="1"/>
</dbReference>
<evidence type="ECO:0000256" key="1">
    <source>
        <dbReference type="ARBA" id="ARBA00022723"/>
    </source>
</evidence>
<dbReference type="Gene3D" id="3.30.420.10">
    <property type="entry name" value="Ribonuclease H-like superfamily/Ribonuclease H"/>
    <property type="match status" value="1"/>
</dbReference>
<evidence type="ECO:0000256" key="3">
    <source>
        <dbReference type="SAM" id="MobiDB-lite"/>
    </source>
</evidence>
<feature type="region of interest" description="Disordered" evidence="3">
    <location>
        <begin position="379"/>
        <end position="411"/>
    </location>
</feature>
<keyword evidence="5" id="KW-1185">Reference proteome</keyword>
<dbReference type="CDD" id="cd09272">
    <property type="entry name" value="RNase_HI_RT_Ty1"/>
    <property type="match status" value="1"/>
</dbReference>
<gene>
    <name evidence="6" type="primary">LOC130467375</name>
</gene>
<dbReference type="Pfam" id="PF13976">
    <property type="entry name" value="gag_pre-integrs"/>
    <property type="match status" value="1"/>
</dbReference>
<dbReference type="PANTHER" id="PTHR42648">
    <property type="entry name" value="TRANSPOSASE, PUTATIVE-RELATED"/>
    <property type="match status" value="1"/>
</dbReference>
<dbReference type="InterPro" id="IPR043502">
    <property type="entry name" value="DNA/RNA_pol_sf"/>
</dbReference>